<dbReference type="GO" id="GO:0016491">
    <property type="term" value="F:oxidoreductase activity"/>
    <property type="evidence" value="ECO:0007669"/>
    <property type="project" value="InterPro"/>
</dbReference>
<sequence length="168" mass="17980">MDDLAAMLELCCRTRELQASDLGFDLEFRPHPSAGAIHSVHTLVQREIDEDWMYYDAQAHQLVSLPGTSAVANVARNAADELVPATNASLIALVAEPDKAAAKYKSPGSLIWRDAGVLLGYFSICAEALALSFCPLGITGQPMLGRDLDEQGRLCGVGMALLGRTHLG</sequence>
<dbReference type="AlphaFoldDB" id="A0A6N1X9R3"/>
<dbReference type="InterPro" id="IPR000415">
    <property type="entry name" value="Nitroreductase-like"/>
</dbReference>
<dbReference type="KEGG" id="aant:HUK68_18545"/>
<name>A0A6N1X9R3_9BURK</name>
<keyword evidence="2" id="KW-1185">Reference proteome</keyword>
<protein>
    <submittedName>
        <fullName evidence="1">SagB/ThcOx family dehydrogenase</fullName>
    </submittedName>
</protein>
<proteinExistence type="predicted"/>
<accession>A0A6N1X9R3</accession>
<evidence type="ECO:0000313" key="2">
    <source>
        <dbReference type="Proteomes" id="UP000509579"/>
    </source>
</evidence>
<dbReference type="Gene3D" id="3.40.109.10">
    <property type="entry name" value="NADH Oxidase"/>
    <property type="match status" value="1"/>
</dbReference>
<reference evidence="1 2" key="1">
    <citation type="submission" date="2020-06" db="EMBL/GenBank/DDBJ databases">
        <title>Acidovorax antarctica sp. nov., isolated from Corinth ice sheet soil, Antarctic Fields Peninsula.</title>
        <authorList>
            <person name="Xu Q."/>
            <person name="Peng F."/>
        </authorList>
    </citation>
    <scope>NUCLEOTIDE SEQUENCE [LARGE SCALE GENOMIC DNA]</scope>
    <source>
        <strain evidence="1 2">16-35-5</strain>
    </source>
</reference>
<evidence type="ECO:0000313" key="1">
    <source>
        <dbReference type="EMBL" id="QKV54732.1"/>
    </source>
</evidence>
<dbReference type="Proteomes" id="UP000509579">
    <property type="component" value="Chromosome"/>
</dbReference>
<organism evidence="1 2">
    <name type="scientific">Comamonas antarctica</name>
    <dbReference type="NCBI Taxonomy" id="2743470"/>
    <lineage>
        <taxon>Bacteria</taxon>
        <taxon>Pseudomonadati</taxon>
        <taxon>Pseudomonadota</taxon>
        <taxon>Betaproteobacteria</taxon>
        <taxon>Burkholderiales</taxon>
        <taxon>Comamonadaceae</taxon>
        <taxon>Comamonas</taxon>
    </lineage>
</organism>
<dbReference type="RefSeq" id="WP_175505529.1">
    <property type="nucleotide sequence ID" value="NZ_CP054840.1"/>
</dbReference>
<dbReference type="EMBL" id="CP054840">
    <property type="protein sequence ID" value="QKV54732.1"/>
    <property type="molecule type" value="Genomic_DNA"/>
</dbReference>
<gene>
    <name evidence="1" type="ORF">HUK68_18545</name>
</gene>